<accession>A0A165EZ25</accession>
<dbReference type="GO" id="GO:0005783">
    <property type="term" value="C:endoplasmic reticulum"/>
    <property type="evidence" value="ECO:0007669"/>
    <property type="project" value="TreeGrafter"/>
</dbReference>
<gene>
    <name evidence="4" type="ORF">CALCODRAFT_411347</name>
</gene>
<organism evidence="4 5">
    <name type="scientific">Calocera cornea HHB12733</name>
    <dbReference type="NCBI Taxonomy" id="1353952"/>
    <lineage>
        <taxon>Eukaryota</taxon>
        <taxon>Fungi</taxon>
        <taxon>Dikarya</taxon>
        <taxon>Basidiomycota</taxon>
        <taxon>Agaricomycotina</taxon>
        <taxon>Dacrymycetes</taxon>
        <taxon>Dacrymycetales</taxon>
        <taxon>Dacrymycetaceae</taxon>
        <taxon>Calocera</taxon>
    </lineage>
</organism>
<keyword evidence="2" id="KW-0677">Repeat</keyword>
<comment type="similarity">
    <text evidence="1">Belongs to the FES1 family.</text>
</comment>
<evidence type="ECO:0000256" key="1">
    <source>
        <dbReference type="ARBA" id="ARBA00011045"/>
    </source>
</evidence>
<dbReference type="InterPro" id="IPR016024">
    <property type="entry name" value="ARM-type_fold"/>
</dbReference>
<sequence>MESLLRWSIENTDTSSPAHLAALQQASHDRMQSLDPALIDAILGKPDAVKMKESMALASDAGRTGEERLQALDDLELLVEGIDNANDMAKLALWTPLWELVKGPSQGEGEGADSGKGVDDELRGAALWVAGTAVQNNPQAQADFLALDPIPLLLSVLASKDAGRATRSRAVYALSGGMNHNAEAVGRMAAAGGWSVLRDALTDPDISVRRKVAFLLNTLLLLDGPAPSSSTTS</sequence>
<dbReference type="PANTHER" id="PTHR19316">
    <property type="entry name" value="PROTEIN FOLDING REGULATOR"/>
    <property type="match status" value="1"/>
</dbReference>
<dbReference type="GO" id="GO:0000774">
    <property type="term" value="F:adenyl-nucleotide exchange factor activity"/>
    <property type="evidence" value="ECO:0007669"/>
    <property type="project" value="TreeGrafter"/>
</dbReference>
<keyword evidence="5" id="KW-1185">Reference proteome</keyword>
<feature type="non-terminal residue" evidence="4">
    <location>
        <position position="233"/>
    </location>
</feature>
<evidence type="ECO:0000259" key="3">
    <source>
        <dbReference type="Pfam" id="PF08609"/>
    </source>
</evidence>
<proteinExistence type="inferred from homology"/>
<dbReference type="InParanoid" id="A0A165EZ25"/>
<dbReference type="Proteomes" id="UP000076842">
    <property type="component" value="Unassembled WGS sequence"/>
</dbReference>
<dbReference type="Gene3D" id="1.25.10.10">
    <property type="entry name" value="Leucine-rich Repeat Variant"/>
    <property type="match status" value="1"/>
</dbReference>
<dbReference type="OrthoDB" id="10250458at2759"/>
<dbReference type="InterPro" id="IPR013918">
    <property type="entry name" value="Nucleotide_exch_fac_Fes1"/>
</dbReference>
<dbReference type="AlphaFoldDB" id="A0A165EZ25"/>
<name>A0A165EZ25_9BASI</name>
<protein>
    <submittedName>
        <fullName evidence="4">Fes1-domain-containing protein</fullName>
    </submittedName>
</protein>
<evidence type="ECO:0000313" key="4">
    <source>
        <dbReference type="EMBL" id="KZT55841.1"/>
    </source>
</evidence>
<dbReference type="STRING" id="1353952.A0A165EZ25"/>
<reference evidence="4 5" key="1">
    <citation type="journal article" date="2016" name="Mol. Biol. Evol.">
        <title>Comparative Genomics of Early-Diverging Mushroom-Forming Fungi Provides Insights into the Origins of Lignocellulose Decay Capabilities.</title>
        <authorList>
            <person name="Nagy L.G."/>
            <person name="Riley R."/>
            <person name="Tritt A."/>
            <person name="Adam C."/>
            <person name="Daum C."/>
            <person name="Floudas D."/>
            <person name="Sun H."/>
            <person name="Yadav J.S."/>
            <person name="Pangilinan J."/>
            <person name="Larsson K.H."/>
            <person name="Matsuura K."/>
            <person name="Barry K."/>
            <person name="Labutti K."/>
            <person name="Kuo R."/>
            <person name="Ohm R.A."/>
            <person name="Bhattacharya S.S."/>
            <person name="Shirouzu T."/>
            <person name="Yoshinaga Y."/>
            <person name="Martin F.M."/>
            <person name="Grigoriev I.V."/>
            <person name="Hibbett D.S."/>
        </authorList>
    </citation>
    <scope>NUCLEOTIDE SEQUENCE [LARGE SCALE GENOMIC DNA]</scope>
    <source>
        <strain evidence="4 5">HHB12733</strain>
    </source>
</reference>
<feature type="domain" description="Nucleotide exchange factor Fes1" evidence="3">
    <location>
        <begin position="1"/>
        <end position="88"/>
    </location>
</feature>
<dbReference type="PANTHER" id="PTHR19316:SF18">
    <property type="entry name" value="HSP70-BINDING PROTEIN 1"/>
    <property type="match status" value="1"/>
</dbReference>
<dbReference type="EMBL" id="KV423988">
    <property type="protein sequence ID" value="KZT55841.1"/>
    <property type="molecule type" value="Genomic_DNA"/>
</dbReference>
<dbReference type="Pfam" id="PF08609">
    <property type="entry name" value="Fes1"/>
    <property type="match status" value="1"/>
</dbReference>
<evidence type="ECO:0000313" key="5">
    <source>
        <dbReference type="Proteomes" id="UP000076842"/>
    </source>
</evidence>
<dbReference type="SUPFAM" id="SSF48371">
    <property type="entry name" value="ARM repeat"/>
    <property type="match status" value="1"/>
</dbReference>
<dbReference type="FunCoup" id="A0A165EZ25">
    <property type="interactions" value="320"/>
</dbReference>
<dbReference type="InterPro" id="IPR050693">
    <property type="entry name" value="Hsp70_NEF-Inhibitors"/>
</dbReference>
<dbReference type="InterPro" id="IPR011989">
    <property type="entry name" value="ARM-like"/>
</dbReference>
<evidence type="ECO:0000256" key="2">
    <source>
        <dbReference type="ARBA" id="ARBA00022737"/>
    </source>
</evidence>